<evidence type="ECO:0000313" key="2">
    <source>
        <dbReference type="Proteomes" id="UP001065298"/>
    </source>
</evidence>
<organism evidence="1 2">
    <name type="scientific">Fusarium keratoplasticum</name>
    <dbReference type="NCBI Taxonomy" id="1328300"/>
    <lineage>
        <taxon>Eukaryota</taxon>
        <taxon>Fungi</taxon>
        <taxon>Dikarya</taxon>
        <taxon>Ascomycota</taxon>
        <taxon>Pezizomycotina</taxon>
        <taxon>Sordariomycetes</taxon>
        <taxon>Hypocreomycetidae</taxon>
        <taxon>Hypocreales</taxon>
        <taxon>Nectriaceae</taxon>
        <taxon>Fusarium</taxon>
        <taxon>Fusarium solani species complex</taxon>
    </lineage>
</organism>
<comment type="caution">
    <text evidence="1">The sequence shown here is derived from an EMBL/GenBank/DDBJ whole genome shotgun (WGS) entry which is preliminary data.</text>
</comment>
<dbReference type="EMBL" id="CM046511">
    <property type="protein sequence ID" value="KAI8658000.1"/>
    <property type="molecule type" value="Genomic_DNA"/>
</dbReference>
<proteinExistence type="predicted"/>
<evidence type="ECO:0000313" key="1">
    <source>
        <dbReference type="EMBL" id="KAI8658000.1"/>
    </source>
</evidence>
<protein>
    <submittedName>
        <fullName evidence="1">Uncharacterized protein</fullName>
    </submittedName>
</protein>
<accession>A0ACC0QPS1</accession>
<sequence>MANIIWVLVVKGVGFKYSITSETSREMREHHSQSSKRRRSIDGQEKASDRNKRLRINKDSTQPPTSSPASPEPLTIPFSDGRTAVTAPDDGNLRDAGQGNQQSIETGQHRPPNTPTLTVIERATVLCKPIPFSHQRQLSVLEISFGSTCQTNFCAQIEGFTSMWVAKLSCTDLCDELFRHVLGEDDTRLLCSIMVGEKQSSQVMRMHPSGTGLTGNYRNIVHIIMWPQAELGDGPSRDMNLGEEAGVREFVEMIGGCWIE</sequence>
<reference evidence="1" key="1">
    <citation type="submission" date="2022-06" db="EMBL/GenBank/DDBJ databases">
        <title>Fusarium solani species complex genomes reveal bases of compartmentalisation and animal pathogenesis.</title>
        <authorList>
            <person name="Tsai I.J."/>
        </authorList>
    </citation>
    <scope>NUCLEOTIDE SEQUENCE</scope>
    <source>
        <strain evidence="1">Fu6.1</strain>
    </source>
</reference>
<dbReference type="Proteomes" id="UP001065298">
    <property type="component" value="Chromosome 9"/>
</dbReference>
<keyword evidence="2" id="KW-1185">Reference proteome</keyword>
<name>A0ACC0QPS1_9HYPO</name>
<gene>
    <name evidence="1" type="ORF">NCS57_01180300</name>
</gene>